<dbReference type="GO" id="GO:0046983">
    <property type="term" value="F:protein dimerization activity"/>
    <property type="evidence" value="ECO:0007669"/>
    <property type="project" value="InterPro"/>
</dbReference>
<dbReference type="Pfam" id="PF21789">
    <property type="entry name" value="TNP-like_RNaseH_C"/>
    <property type="match status" value="1"/>
</dbReference>
<dbReference type="Proteomes" id="UP000648187">
    <property type="component" value="Unassembled WGS sequence"/>
</dbReference>
<evidence type="ECO:0000256" key="5">
    <source>
        <dbReference type="ARBA" id="ARBA00023242"/>
    </source>
</evidence>
<evidence type="ECO:0008006" key="10">
    <source>
        <dbReference type="Google" id="ProtNLM"/>
    </source>
</evidence>
<dbReference type="InterPro" id="IPR048367">
    <property type="entry name" value="TNP-like_RNaseH_C"/>
</dbReference>
<evidence type="ECO:0000259" key="7">
    <source>
        <dbReference type="Pfam" id="PF21789"/>
    </source>
</evidence>
<dbReference type="Pfam" id="PF05699">
    <property type="entry name" value="Dimer_Tnp_hAT"/>
    <property type="match status" value="1"/>
</dbReference>
<comment type="subcellular location">
    <subcellularLocation>
        <location evidence="1">Nucleus</location>
    </subcellularLocation>
</comment>
<dbReference type="AlphaFoldDB" id="A0A835L530"/>
<gene>
    <name evidence="8" type="ORF">HW555_011012</name>
</gene>
<feature type="domain" description="HAT C-terminal dimerisation" evidence="6">
    <location>
        <begin position="603"/>
        <end position="682"/>
    </location>
</feature>
<dbReference type="EMBL" id="JACKWZ010000302">
    <property type="protein sequence ID" value="KAF9409722.1"/>
    <property type="molecule type" value="Genomic_DNA"/>
</dbReference>
<accession>A0A835L530</accession>
<dbReference type="PANTHER" id="PTHR46481">
    <property type="entry name" value="ZINC FINGER BED DOMAIN-CONTAINING PROTEIN 4"/>
    <property type="match status" value="1"/>
</dbReference>
<protein>
    <recommendedName>
        <fullName evidence="10">HAT C-terminal dimerisation domain-containing protein</fullName>
    </recommendedName>
</protein>
<dbReference type="GO" id="GO:0005634">
    <property type="term" value="C:nucleus"/>
    <property type="evidence" value="ECO:0007669"/>
    <property type="project" value="UniProtKB-SubCell"/>
</dbReference>
<evidence type="ECO:0000256" key="2">
    <source>
        <dbReference type="ARBA" id="ARBA00022723"/>
    </source>
</evidence>
<dbReference type="InterPro" id="IPR052035">
    <property type="entry name" value="ZnF_BED_domain_contain"/>
</dbReference>
<sequence>MTFDFTLTINITSRIKTMSQKRPGSPSILSGYIKLRCKEDTIKKEVATQTVNEPYVARNKNNILFEPGALSRVDFYNQRPSDERNENFSRLIAFEMERVPEDRRTNLYAQIINLIRIYRAATSEAAVTTDLISKMDMLFDSVNSDSSDLRRGKKHATNLKEPTPHLHCTRTPPSKERWVWTLNAIELLWNYLRNKHAIIKSLATRRLQQDPLENLFGCIRGNCGANYNPTAGQFIAALKTSILSNLAHLNTGNCESDYCESIIDNYKEVLTKSTNICTDDEKVENICHAEPSNGKAQACAYRCNDTDTDTDIWADISASPIQHGRYQLVRKARETNEACDVAAFSIASSSSLGPAKANTPSPAPAPVLAKLWLRSVGFTTSNMWTHVKRYHEKELKNDTPSTSTTEVGPPLKKQATLEHVLNKNVMYDTDDPRAKAITQTIAEQICIDMEPFDIIGVSTNRYELINSLRRVLERIKNATAMDDNAYSPEYNAFILNLIAGINDRFDYLETDETFILATALDPRYKLRTFTLQSTSVNARRMLISLLIFNSNNTYRESPHSTEAPRQNQNDIFSGIWSACDSLIKEAENDEPLSNMSIQPEQEEVESYLRFPNIPIKQDPKIYWRQEDKYPKLKKLAQKYLSYPMSSVASERLFSTAGLIQNDLRNRLSADNLNKLCFLNKNLQKDLEEEMLERRLEELFGSTEENEKVALEHDATEQTNENLLEVLEPSSLVNNSPYRSELNVAEFAVPVEDTPMACAEIKVYLGVLILIGLNPLPDMELYRSSDTFNPEI</sequence>
<proteinExistence type="predicted"/>
<evidence type="ECO:0000313" key="9">
    <source>
        <dbReference type="Proteomes" id="UP000648187"/>
    </source>
</evidence>
<keyword evidence="5" id="KW-0539">Nucleus</keyword>
<organism evidence="8 9">
    <name type="scientific">Spodoptera exigua</name>
    <name type="common">Beet armyworm</name>
    <name type="synonym">Noctua fulgens</name>
    <dbReference type="NCBI Taxonomy" id="7107"/>
    <lineage>
        <taxon>Eukaryota</taxon>
        <taxon>Metazoa</taxon>
        <taxon>Ecdysozoa</taxon>
        <taxon>Arthropoda</taxon>
        <taxon>Hexapoda</taxon>
        <taxon>Insecta</taxon>
        <taxon>Pterygota</taxon>
        <taxon>Neoptera</taxon>
        <taxon>Endopterygota</taxon>
        <taxon>Lepidoptera</taxon>
        <taxon>Glossata</taxon>
        <taxon>Ditrysia</taxon>
        <taxon>Noctuoidea</taxon>
        <taxon>Noctuidae</taxon>
        <taxon>Amphipyrinae</taxon>
        <taxon>Spodoptera</taxon>
    </lineage>
</organism>
<evidence type="ECO:0000256" key="4">
    <source>
        <dbReference type="ARBA" id="ARBA00022833"/>
    </source>
</evidence>
<feature type="domain" description="Transposable element P transposase-like RNase H C-terminal" evidence="7">
    <location>
        <begin position="209"/>
        <end position="237"/>
    </location>
</feature>
<keyword evidence="4" id="KW-0862">Zinc</keyword>
<reference evidence="8" key="1">
    <citation type="submission" date="2020-08" db="EMBL/GenBank/DDBJ databases">
        <title>Spodoptera exigua strain:BAW_Kor-Di-RS1 Genome sequencing and assembly.</title>
        <authorList>
            <person name="Kim J."/>
            <person name="Nam H.Y."/>
            <person name="Kwon M."/>
            <person name="Choi J.H."/>
            <person name="Cho S.R."/>
            <person name="Kim G.-H."/>
        </authorList>
    </citation>
    <scope>NUCLEOTIDE SEQUENCE</scope>
    <source>
        <strain evidence="8">BAW_Kor-Di-RS1</strain>
        <tissue evidence="8">Whole-body</tissue>
    </source>
</reference>
<comment type="caution">
    <text evidence="8">The sequence shown here is derived from an EMBL/GenBank/DDBJ whole genome shotgun (WGS) entry which is preliminary data.</text>
</comment>
<dbReference type="SUPFAM" id="SSF53098">
    <property type="entry name" value="Ribonuclease H-like"/>
    <property type="match status" value="1"/>
</dbReference>
<dbReference type="GO" id="GO:0008270">
    <property type="term" value="F:zinc ion binding"/>
    <property type="evidence" value="ECO:0007669"/>
    <property type="project" value="UniProtKB-KW"/>
</dbReference>
<evidence type="ECO:0000256" key="3">
    <source>
        <dbReference type="ARBA" id="ARBA00022771"/>
    </source>
</evidence>
<evidence type="ECO:0000313" key="8">
    <source>
        <dbReference type="EMBL" id="KAF9409722.1"/>
    </source>
</evidence>
<keyword evidence="3" id="KW-0863">Zinc-finger</keyword>
<dbReference type="PANTHER" id="PTHR46481:SF10">
    <property type="entry name" value="ZINC FINGER BED DOMAIN-CONTAINING PROTEIN 39"/>
    <property type="match status" value="1"/>
</dbReference>
<name>A0A835L530_SPOEX</name>
<evidence type="ECO:0000259" key="6">
    <source>
        <dbReference type="Pfam" id="PF05699"/>
    </source>
</evidence>
<keyword evidence="9" id="KW-1185">Reference proteome</keyword>
<dbReference type="InterPro" id="IPR008906">
    <property type="entry name" value="HATC_C_dom"/>
</dbReference>
<dbReference type="InterPro" id="IPR012337">
    <property type="entry name" value="RNaseH-like_sf"/>
</dbReference>
<evidence type="ECO:0000256" key="1">
    <source>
        <dbReference type="ARBA" id="ARBA00004123"/>
    </source>
</evidence>
<keyword evidence="2" id="KW-0479">Metal-binding</keyword>